<dbReference type="Pfam" id="PF01765">
    <property type="entry name" value="RRF"/>
    <property type="match status" value="1"/>
</dbReference>
<organism evidence="5 6">
    <name type="scientific">Wallemia hederae</name>
    <dbReference type="NCBI Taxonomy" id="1540922"/>
    <lineage>
        <taxon>Eukaryota</taxon>
        <taxon>Fungi</taxon>
        <taxon>Dikarya</taxon>
        <taxon>Basidiomycota</taxon>
        <taxon>Wallemiomycotina</taxon>
        <taxon>Wallemiomycetes</taxon>
        <taxon>Wallemiales</taxon>
        <taxon>Wallemiaceae</taxon>
        <taxon>Wallemia</taxon>
    </lineage>
</organism>
<evidence type="ECO:0000259" key="4">
    <source>
        <dbReference type="Pfam" id="PF01765"/>
    </source>
</evidence>
<dbReference type="PANTHER" id="PTHR20982:SF3">
    <property type="entry name" value="MITOCHONDRIAL RIBOSOME RECYCLING FACTOR PSEUDO 1"/>
    <property type="match status" value="1"/>
</dbReference>
<dbReference type="GO" id="GO:0006412">
    <property type="term" value="P:translation"/>
    <property type="evidence" value="ECO:0007669"/>
    <property type="project" value="UniProtKB-KW"/>
</dbReference>
<keyword evidence="6" id="KW-1185">Reference proteome</keyword>
<dbReference type="GO" id="GO:0005739">
    <property type="term" value="C:mitochondrion"/>
    <property type="evidence" value="ECO:0007669"/>
    <property type="project" value="TreeGrafter"/>
</dbReference>
<evidence type="ECO:0000313" key="6">
    <source>
        <dbReference type="Proteomes" id="UP000310189"/>
    </source>
</evidence>
<dbReference type="InterPro" id="IPR013870">
    <property type="entry name" value="Ribosomal_mL54"/>
</dbReference>
<reference evidence="5 6" key="1">
    <citation type="submission" date="2019-03" db="EMBL/GenBank/DDBJ databases">
        <title>Sequencing 23 genomes of Wallemia ichthyophaga.</title>
        <authorList>
            <person name="Gostincar C."/>
        </authorList>
    </citation>
    <scope>NUCLEOTIDE SEQUENCE [LARGE SCALE GENOMIC DNA]</scope>
    <source>
        <strain evidence="5 6">EXF-5753</strain>
    </source>
</reference>
<proteinExistence type="inferred from homology"/>
<keyword evidence="2" id="KW-0648">Protein biosynthesis</keyword>
<dbReference type="GO" id="GO:0043023">
    <property type="term" value="F:ribosomal large subunit binding"/>
    <property type="evidence" value="ECO:0007669"/>
    <property type="project" value="TreeGrafter"/>
</dbReference>
<dbReference type="Pfam" id="PF08561">
    <property type="entry name" value="Ribosomal_L37"/>
    <property type="match status" value="1"/>
</dbReference>
<accession>A0A4T0FWJ7</accession>
<gene>
    <name evidence="5" type="ORF">E3P99_00301</name>
</gene>
<evidence type="ECO:0000256" key="2">
    <source>
        <dbReference type="ARBA" id="ARBA00022917"/>
    </source>
</evidence>
<dbReference type="Gene3D" id="1.10.132.20">
    <property type="entry name" value="Ribosome-recycling factor"/>
    <property type="match status" value="1"/>
</dbReference>
<dbReference type="InterPro" id="IPR036191">
    <property type="entry name" value="RRF_sf"/>
</dbReference>
<protein>
    <recommendedName>
        <fullName evidence="4">Ribosome recycling factor domain-containing protein</fullName>
    </recommendedName>
</protein>
<dbReference type="Proteomes" id="UP000310189">
    <property type="component" value="Unassembled WGS sequence"/>
</dbReference>
<comment type="caution">
    <text evidence="5">The sequence shown here is derived from an EMBL/GenBank/DDBJ whole genome shotgun (WGS) entry which is preliminary data.</text>
</comment>
<evidence type="ECO:0000256" key="1">
    <source>
        <dbReference type="ARBA" id="ARBA00005912"/>
    </source>
</evidence>
<comment type="similarity">
    <text evidence="1">Belongs to the RRF family.</text>
</comment>
<dbReference type="EMBL" id="SPNW01000003">
    <property type="protein sequence ID" value="TIA93169.1"/>
    <property type="molecule type" value="Genomic_DNA"/>
</dbReference>
<dbReference type="FunFam" id="3.30.1360.40:FF:000001">
    <property type="entry name" value="Ribosome-recycling factor"/>
    <property type="match status" value="1"/>
</dbReference>
<dbReference type="InterPro" id="IPR023584">
    <property type="entry name" value="Ribosome_recyc_fac_dom"/>
</dbReference>
<dbReference type="OrthoDB" id="407355at2759"/>
<comment type="function">
    <text evidence="3">Necessary for protein synthesis in mitochondria. Functions as a ribosome recycling factor in mitochondria.</text>
</comment>
<name>A0A4T0FWJ7_9BASI</name>
<dbReference type="PANTHER" id="PTHR20982">
    <property type="entry name" value="RIBOSOME RECYCLING FACTOR"/>
    <property type="match status" value="1"/>
</dbReference>
<dbReference type="AlphaFoldDB" id="A0A4T0FWJ7"/>
<evidence type="ECO:0000313" key="5">
    <source>
        <dbReference type="EMBL" id="TIA93169.1"/>
    </source>
</evidence>
<dbReference type="InterPro" id="IPR002661">
    <property type="entry name" value="Ribosome_recyc_fac"/>
</dbReference>
<dbReference type="SUPFAM" id="SSF55194">
    <property type="entry name" value="Ribosome recycling factor, RRF"/>
    <property type="match status" value="1"/>
</dbReference>
<dbReference type="Gene3D" id="3.30.1360.40">
    <property type="match status" value="1"/>
</dbReference>
<evidence type="ECO:0000256" key="3">
    <source>
        <dbReference type="ARBA" id="ARBA00024909"/>
    </source>
</evidence>
<sequence length="336" mass="36904">MSSCRVLYAPKSSCVAGTPLPGLQILKDDSEKLAREDEAYPDWLWTVLEPKDATTQGDQTFNPAEERKKINKQHKLRGIIPGRALSTRSISTTPTLLKKKAVKSASAKATKNDAQRADTTVVLPTKGKKLDKARDWDEAKVETTHQEDEAEGSFDLSFNDFTKKQKDIVSKCKKDLETLVNRVGRVTPDLLDSVRVEIDKEMFNLQSVASVSVKDGSSLIVSIFDASMIRDVEKAIFAANLGLTPQKIAENVLKCPVPRPAADTKSKLAKEAAGIAENSRIALRLRRQALQKTINKQKDGKSAGDLRTIDKMMDEATIAHSKAIDDLVHKAQAALA</sequence>
<feature type="domain" description="Ribosome recycling factor" evidence="4">
    <location>
        <begin position="182"/>
        <end position="334"/>
    </location>
</feature>